<evidence type="ECO:0000313" key="2">
    <source>
        <dbReference type="Proteomes" id="UP001310248"/>
    </source>
</evidence>
<protein>
    <submittedName>
        <fullName evidence="1">Uncharacterized protein</fullName>
    </submittedName>
</protein>
<keyword evidence="2" id="KW-1185">Reference proteome</keyword>
<dbReference type="EMBL" id="JAYDYW010000016">
    <property type="protein sequence ID" value="MEE1675914.1"/>
    <property type="molecule type" value="Genomic_DNA"/>
</dbReference>
<name>A0ABU7G946_9ALTE</name>
<proteinExistence type="predicted"/>
<dbReference type="RefSeq" id="WP_329776679.1">
    <property type="nucleotide sequence ID" value="NZ_JAYDYW010000016.1"/>
</dbReference>
<dbReference type="Proteomes" id="UP001310248">
    <property type="component" value="Unassembled WGS sequence"/>
</dbReference>
<reference evidence="1 2" key="2">
    <citation type="submission" date="2023-12" db="EMBL/GenBank/DDBJ databases">
        <authorList>
            <consortium name="Cladostephus spongiosus"/>
            <person name="Lorente B."/>
            <person name="Cabral C."/>
            <person name="Frias J."/>
            <person name="Faria J."/>
            <person name="Toubarro D."/>
        </authorList>
    </citation>
    <scope>NUCLEOTIDE SEQUENCE [LARGE SCALE GENOMIC DNA]</scope>
    <source>
        <strain evidence="1 2">ZMCS4</strain>
    </source>
</reference>
<organism evidence="1 2">
    <name type="scientific">Agarivorans aestuarii</name>
    <dbReference type="NCBI Taxonomy" id="1563703"/>
    <lineage>
        <taxon>Bacteria</taxon>
        <taxon>Pseudomonadati</taxon>
        <taxon>Pseudomonadota</taxon>
        <taxon>Gammaproteobacteria</taxon>
        <taxon>Alteromonadales</taxon>
        <taxon>Alteromonadaceae</taxon>
        <taxon>Agarivorans</taxon>
    </lineage>
</organism>
<comment type="caution">
    <text evidence="1">The sequence shown here is derived from an EMBL/GenBank/DDBJ whole genome shotgun (WGS) entry which is preliminary data.</text>
</comment>
<reference evidence="2" key="1">
    <citation type="submission" date="2023-07" db="EMBL/GenBank/DDBJ databases">
        <title>Draft genome sequence of Agarivorans aestuarii strain ZMCS4, a CAZymes producing bacteria isolated from the marine brown algae Clodostephus spongiosus.</title>
        <authorList>
            <person name="Lorente B."/>
            <person name="Cabral C."/>
            <person name="Frias J."/>
            <person name="Faria J."/>
            <person name="Toubarro D."/>
        </authorList>
    </citation>
    <scope>NUCLEOTIDE SEQUENCE [LARGE SCALE GENOMIC DNA]</scope>
    <source>
        <strain evidence="2">ZMCS4</strain>
    </source>
</reference>
<evidence type="ECO:0000313" key="1">
    <source>
        <dbReference type="EMBL" id="MEE1675914.1"/>
    </source>
</evidence>
<accession>A0ABU7G946</accession>
<sequence length="65" mass="7695">MDQSEGFEFEFYSLNVSFELCCECADPRYKDRSDQAYEMTPAMMEIFWQQFEPSSKDELAIRVSS</sequence>
<gene>
    <name evidence="1" type="ORF">SNR37_001241</name>
</gene>